<dbReference type="InterPro" id="IPR008979">
    <property type="entry name" value="Galactose-bd-like_sf"/>
</dbReference>
<dbReference type="Pfam" id="PF18962">
    <property type="entry name" value="Por_Secre_tail"/>
    <property type="match status" value="1"/>
</dbReference>
<dbReference type="InterPro" id="IPR015500">
    <property type="entry name" value="Peptidase_S8_subtilisin-rel"/>
</dbReference>
<feature type="chain" id="PRO_5024273855" evidence="6">
    <location>
        <begin position="22"/>
        <end position="1795"/>
    </location>
</feature>
<evidence type="ECO:0000313" key="9">
    <source>
        <dbReference type="EMBL" id="TLV00527.1"/>
    </source>
</evidence>
<comment type="similarity">
    <text evidence="1 5">Belongs to the peptidase S8 family.</text>
</comment>
<organism evidence="9 10">
    <name type="scientific">Dyadobacter luticola</name>
    <dbReference type="NCBI Taxonomy" id="1979387"/>
    <lineage>
        <taxon>Bacteria</taxon>
        <taxon>Pseudomonadati</taxon>
        <taxon>Bacteroidota</taxon>
        <taxon>Cytophagia</taxon>
        <taxon>Cytophagales</taxon>
        <taxon>Spirosomataceae</taxon>
        <taxon>Dyadobacter</taxon>
    </lineage>
</organism>
<comment type="caution">
    <text evidence="9">The sequence shown here is derived from an EMBL/GenBank/DDBJ whole genome shotgun (WGS) entry which is preliminary data.</text>
</comment>
<keyword evidence="4 5" id="KW-0720">Serine protease</keyword>
<feature type="domain" description="Peptidase S8/S53" evidence="7">
    <location>
        <begin position="238"/>
        <end position="498"/>
    </location>
</feature>
<keyword evidence="2 5" id="KW-0645">Protease</keyword>
<dbReference type="InterPro" id="IPR051048">
    <property type="entry name" value="Peptidase_S8/S53_subtilisin"/>
</dbReference>
<name>A0A5R9KWR0_9BACT</name>
<dbReference type="InterPro" id="IPR036116">
    <property type="entry name" value="FN3_sf"/>
</dbReference>
<dbReference type="SUPFAM" id="SSF52743">
    <property type="entry name" value="Subtilisin-like"/>
    <property type="match status" value="1"/>
</dbReference>
<dbReference type="Gene3D" id="2.60.40.10">
    <property type="entry name" value="Immunoglobulins"/>
    <property type="match status" value="2"/>
</dbReference>
<dbReference type="GO" id="GO:0006508">
    <property type="term" value="P:proteolysis"/>
    <property type="evidence" value="ECO:0007669"/>
    <property type="project" value="UniProtKB-KW"/>
</dbReference>
<dbReference type="Gene3D" id="2.60.120.260">
    <property type="entry name" value="Galactose-binding domain-like"/>
    <property type="match status" value="1"/>
</dbReference>
<dbReference type="SUPFAM" id="SSF49785">
    <property type="entry name" value="Galactose-binding domain-like"/>
    <property type="match status" value="1"/>
</dbReference>
<feature type="signal peptide" evidence="6">
    <location>
        <begin position="1"/>
        <end position="21"/>
    </location>
</feature>
<dbReference type="EMBL" id="VCEJ01000004">
    <property type="protein sequence ID" value="TLV00527.1"/>
    <property type="molecule type" value="Genomic_DNA"/>
</dbReference>
<evidence type="ECO:0000256" key="3">
    <source>
        <dbReference type="ARBA" id="ARBA00022801"/>
    </source>
</evidence>
<dbReference type="InterPro" id="IPR036852">
    <property type="entry name" value="Peptidase_S8/S53_dom_sf"/>
</dbReference>
<feature type="domain" description="Secretion system C-terminal sorting" evidence="8">
    <location>
        <begin position="1716"/>
        <end position="1789"/>
    </location>
</feature>
<dbReference type="PROSITE" id="PS00138">
    <property type="entry name" value="SUBTILASE_SER"/>
    <property type="match status" value="1"/>
</dbReference>
<feature type="active site" description="Charge relay system" evidence="5">
    <location>
        <position position="247"/>
    </location>
</feature>
<keyword evidence="6" id="KW-0732">Signal</keyword>
<dbReference type="GO" id="GO:0004252">
    <property type="term" value="F:serine-type endopeptidase activity"/>
    <property type="evidence" value="ECO:0007669"/>
    <property type="project" value="UniProtKB-UniRule"/>
</dbReference>
<dbReference type="RefSeq" id="WP_138365907.1">
    <property type="nucleotide sequence ID" value="NZ_VCEJ01000004.1"/>
</dbReference>
<sequence>MKWKFFYLTLFLFLTNLSTEAQDNKDYRLMLKSGTFTPAKNIAPDKTTLPSLRLAAQGQKSFVIIQFESIPTAEEKRQLKSEGIELLEYIPNNAYTATVTGQDFQNSLARTKGRAIIELSPEQKMQPGLANGRMPAHAIKAPGTLDVWISYPASIGFEEIRDSLKAQGFELLSEQYKMHQILALRIPQTRLKELAGKRFIQYVQAIPPDNKAFNNKTTSNARANLLSSSMPAGRNLSGEGVVVGVGDDSNPLQHVDFNGRMINRAAIEAGVHGVHVMGTLAGAGIMNERYTGFAPKATYVAQSFSNILAYAPEYSRDFGMVVTNNSYGGDINTCETFGVYDLYAYILDRQAFQLPYLQHVFAAGNSGAVNCSPYPAGFANILSGYQTAKNVMCVGNTSEVAAIASTSSRGPLRDGRIKPEITAQGTSVMSTIPVNLYGSGSGTSMSSPAVAGGLTLLYQRYRQLHGNANPKNGLMKALVLNGAVDKGNEGPDYRYGFGWLNLLRPLKMLESNSYVNDSLAHQQTKEISIPIPPNTAQLKVMLYWNDPAGAILSAQNLVHDLDLKVVTPNSTTVLPRLLDPTPSNVNNVATTGVDNINNIEQVVINNPGEGNYKISVKGSSVAQNPLQEYFIVYDIIPNSLELTYPVGNERLREGDAQYIHWDAFGNTTSTFTVQLSLNAGGSWSTLGNNLAAGTRQMLWTVAAGTITDNARVRVIQNSTGEQRVSGDFTIVGIPTLTLSSLQCEGYISLDWTAVSGATDYEVMILKGTEMVSAGTTNSTNFVLSGLSKDSTYICSVRARLNGHPGRRAVSISRKPDSGTCQGNISNKDYKIESILTPASSGRVGTSTALGNPVFVKIRIKNLDDVDLNEPLDVGYELNGTAIPVETITPFIEKGKTYDHTFSVGANLSSPGTYTFKVYIHHQNDVVSANDTLTKTFRQLPNDQIALPFLDDLEYLTSQSVTTTQIGLQGDGRYDFSASSDAGRVRSFVNSGLAYSGQKALTLDANRYNSGGNTSYLDATFNLSAYDIENADVRLNFRYKNHGQKANANNKVWIRGKDTDPWIEAYDLFANQNLPQDGYKTPRGIELSNLLSASNKNFSSSFQVRFGQWGKMITADYATGAGYSFDDIEIYTVVNDIQMLALVSPVPESCGLGFQEPVTIRIRNSSSQTVTNIPVVFSVNGVEVQEVIPSIERRTTIDYTFNGKATFTTFGEQHVNAWVALPSDGYHDNDTVSVLVNNAPVVTTFPYLEDFEANNGYWFPKGVNSSWAYGTPVSATVNTAASGKKIWKTNLSGGHNDREESYLYSPCFTVNELQNPTLSFSVSLDLEVCDPTPCDYVFVEYSGDGGAWTRLGSEGEGFNWYNRTYSGKGAWSVNDNTRWHVATIGLPTGFTNLKIRFGLISDGFTHGEGIGLDDIHIYNKVSNIYDGPTMAAPVTQTVSPGQGWVNFLQNNQLIASVNPKTQNPGNTDVQAFINTSGIRNANSQYYLDRNVTIKPVTYNLLDSALVRLYFLDAENEALLKATGCAACGKPANAYELGVAKFQGKDQSKEDGLTTNDTDGTWLFYAPSQIRIVPYDKGYYAELKVKDFSEFWLAKGILGTSSALPVNLVSFDARKKVGEGSGQDVLLDWVTSSEENFDHFEIEIAAGNDAYRQGLFTTLTQIDGKGGLNKNGRYNFTDQQPGKFGTRYYRLKVVDADSSFVYSRVRPVVFDETLAWTVYPNPSKGMFFVNYQADAGKEIGVNIYGLNGQVFQKSHFTATGFPQNSKVDLSSPEFALGLYVVEIVDGKEKQVFQVVKD</sequence>
<evidence type="ECO:0000256" key="2">
    <source>
        <dbReference type="ARBA" id="ARBA00022670"/>
    </source>
</evidence>
<proteinExistence type="inferred from homology"/>
<dbReference type="OrthoDB" id="9792152at2"/>
<reference evidence="9 10" key="1">
    <citation type="submission" date="2019-05" db="EMBL/GenBank/DDBJ databases">
        <authorList>
            <person name="Qu J.-H."/>
        </authorList>
    </citation>
    <scope>NUCLEOTIDE SEQUENCE [LARGE SCALE GENOMIC DNA]</scope>
    <source>
        <strain evidence="9 10">T17</strain>
    </source>
</reference>
<dbReference type="SUPFAM" id="SSF49265">
    <property type="entry name" value="Fibronectin type III"/>
    <property type="match status" value="1"/>
</dbReference>
<evidence type="ECO:0000256" key="4">
    <source>
        <dbReference type="ARBA" id="ARBA00022825"/>
    </source>
</evidence>
<feature type="active site" description="Charge relay system" evidence="5">
    <location>
        <position position="272"/>
    </location>
</feature>
<keyword evidence="10" id="KW-1185">Reference proteome</keyword>
<evidence type="ECO:0000256" key="6">
    <source>
        <dbReference type="SAM" id="SignalP"/>
    </source>
</evidence>
<dbReference type="InterPro" id="IPR023828">
    <property type="entry name" value="Peptidase_S8_Ser-AS"/>
</dbReference>
<dbReference type="InterPro" id="IPR013783">
    <property type="entry name" value="Ig-like_fold"/>
</dbReference>
<dbReference type="InterPro" id="IPR000209">
    <property type="entry name" value="Peptidase_S8/S53_dom"/>
</dbReference>
<dbReference type="Gene3D" id="3.40.50.200">
    <property type="entry name" value="Peptidase S8/S53 domain"/>
    <property type="match status" value="1"/>
</dbReference>
<accession>A0A5R9KWR0</accession>
<dbReference type="PANTHER" id="PTHR43399:SF4">
    <property type="entry name" value="CELL WALL-ASSOCIATED PROTEASE"/>
    <property type="match status" value="1"/>
</dbReference>
<evidence type="ECO:0000256" key="1">
    <source>
        <dbReference type="ARBA" id="ARBA00011073"/>
    </source>
</evidence>
<evidence type="ECO:0000313" key="10">
    <source>
        <dbReference type="Proteomes" id="UP000306402"/>
    </source>
</evidence>
<protein>
    <submittedName>
        <fullName evidence="9">T9SS type A sorting domain-containing protein</fullName>
    </submittedName>
</protein>
<evidence type="ECO:0000256" key="5">
    <source>
        <dbReference type="PROSITE-ProRule" id="PRU01240"/>
    </source>
</evidence>
<evidence type="ECO:0000259" key="7">
    <source>
        <dbReference type="Pfam" id="PF00082"/>
    </source>
</evidence>
<dbReference type="Pfam" id="PF00082">
    <property type="entry name" value="Peptidase_S8"/>
    <property type="match status" value="1"/>
</dbReference>
<dbReference type="PRINTS" id="PR00723">
    <property type="entry name" value="SUBTILISIN"/>
</dbReference>
<dbReference type="NCBIfam" id="TIGR04183">
    <property type="entry name" value="Por_Secre_tail"/>
    <property type="match status" value="1"/>
</dbReference>
<dbReference type="PROSITE" id="PS51892">
    <property type="entry name" value="SUBTILASE"/>
    <property type="match status" value="1"/>
</dbReference>
<dbReference type="Proteomes" id="UP000306402">
    <property type="component" value="Unassembled WGS sequence"/>
</dbReference>
<feature type="active site" description="Charge relay system" evidence="5">
    <location>
        <position position="444"/>
    </location>
</feature>
<dbReference type="PANTHER" id="PTHR43399">
    <property type="entry name" value="SUBTILISIN-RELATED"/>
    <property type="match status" value="1"/>
</dbReference>
<keyword evidence="3 5" id="KW-0378">Hydrolase</keyword>
<dbReference type="Gene3D" id="2.60.120.380">
    <property type="match status" value="1"/>
</dbReference>
<evidence type="ECO:0000259" key="8">
    <source>
        <dbReference type="Pfam" id="PF18962"/>
    </source>
</evidence>
<gene>
    <name evidence="9" type="ORF">FEN17_13645</name>
</gene>
<dbReference type="InterPro" id="IPR026444">
    <property type="entry name" value="Secre_tail"/>
</dbReference>